<keyword evidence="2" id="KW-1185">Reference proteome</keyword>
<evidence type="ECO:0008006" key="3">
    <source>
        <dbReference type="Google" id="ProtNLM"/>
    </source>
</evidence>
<dbReference type="Proteomes" id="UP001201217">
    <property type="component" value="Unassembled WGS sequence"/>
</dbReference>
<name>A0ABS9E3K6_9HYPH</name>
<dbReference type="RefSeq" id="WP_236113011.1">
    <property type="nucleotide sequence ID" value="NZ_JAKGTI010000001.1"/>
</dbReference>
<organism evidence="1 2">
    <name type="scientific">Maritalea mediterranea</name>
    <dbReference type="NCBI Taxonomy" id="2909667"/>
    <lineage>
        <taxon>Bacteria</taxon>
        <taxon>Pseudomonadati</taxon>
        <taxon>Pseudomonadota</taxon>
        <taxon>Alphaproteobacteria</taxon>
        <taxon>Hyphomicrobiales</taxon>
        <taxon>Devosiaceae</taxon>
        <taxon>Maritalea</taxon>
    </lineage>
</organism>
<comment type="caution">
    <text evidence="1">The sequence shown here is derived from an EMBL/GenBank/DDBJ whole genome shotgun (WGS) entry which is preliminary data.</text>
</comment>
<dbReference type="PROSITE" id="PS51257">
    <property type="entry name" value="PROKAR_LIPOPROTEIN"/>
    <property type="match status" value="1"/>
</dbReference>
<protein>
    <recommendedName>
        <fullName evidence="3">Lipoprotein</fullName>
    </recommendedName>
</protein>
<reference evidence="1 2" key="1">
    <citation type="submission" date="2022-01" db="EMBL/GenBank/DDBJ databases">
        <title>Maritalea mediterranea sp. nov., isolated from marine plastic residues from the Malva-rosa beach (Valencia, Spain).</title>
        <authorList>
            <person name="Vidal-Verdu A."/>
            <person name="Molina-Menor E."/>
            <person name="Pascual J."/>
            <person name="Pereto J."/>
            <person name="Porcar M."/>
        </authorList>
    </citation>
    <scope>NUCLEOTIDE SEQUENCE [LARGE SCALE GENOMIC DNA]</scope>
    <source>
        <strain evidence="1 2">P4.10X</strain>
    </source>
</reference>
<dbReference type="EMBL" id="JAKGTI010000001">
    <property type="protein sequence ID" value="MCF4097445.1"/>
    <property type="molecule type" value="Genomic_DNA"/>
</dbReference>
<accession>A0ABS9E3K6</accession>
<proteinExistence type="predicted"/>
<sequence length="193" mass="21288">MFKFLRTSGLLLLPFMLTGCVSLSTIGTMQTMSKLDVVNDPIEKMVFAVEADQNLKPVPEKTRFVFSLTPEGGQTQKTYVGLRLAEPGEVPGASKLPAAGQNLHVFVFPDAEQEKLRAIQGQVRTYKAQNIKGSLAMGVEPEFCKTTKQIAPNSKFSVYVARTRHENLMPLLAGMKVRELEEKGGPDFLLPCK</sequence>
<evidence type="ECO:0000313" key="2">
    <source>
        <dbReference type="Proteomes" id="UP001201217"/>
    </source>
</evidence>
<gene>
    <name evidence="1" type="ORF">L1I42_02950</name>
</gene>
<evidence type="ECO:0000313" key="1">
    <source>
        <dbReference type="EMBL" id="MCF4097445.1"/>
    </source>
</evidence>